<dbReference type="Proteomes" id="UP000254176">
    <property type="component" value="Unassembled WGS sequence"/>
</dbReference>
<evidence type="ECO:0000313" key="2">
    <source>
        <dbReference type="Proteomes" id="UP000254176"/>
    </source>
</evidence>
<dbReference type="EMBL" id="UGRP01000001">
    <property type="protein sequence ID" value="SUA19514.1"/>
    <property type="molecule type" value="Genomic_DNA"/>
</dbReference>
<sequence length="205" mass="22798">MSTDISAFWEVIDPEMPDCEVVLTAKGYKLDGAKGLKVVLRITDNAGNTPKSVDYLQLFDKIPLFVEFSDLQTQHIRCSATLESLDLGGLSKSERKRVSSKISSDTDILNELRGKIVDTDFIFREVSDKALLDGLPELHGGHILVVWHPRSSLSKVDTAKLLDGLRGRLLAELSRYNLKFLNVPLHFLTVEAYACRYGCPTASDT</sequence>
<name>A0A1V0G489_NEIME</name>
<dbReference type="AlphaFoldDB" id="A0A1V0G489"/>
<accession>A0A1V0G489</accession>
<gene>
    <name evidence="1" type="ORF">NCTC8554_01218</name>
</gene>
<dbReference type="RefSeq" id="WP_002256387.1">
    <property type="nucleotide sequence ID" value="NZ_CP020401.2"/>
</dbReference>
<proteinExistence type="predicted"/>
<protein>
    <submittedName>
        <fullName evidence="1">Uncharacterized protein</fullName>
    </submittedName>
</protein>
<organism evidence="1 2">
    <name type="scientific">Neisseria meningitidis</name>
    <dbReference type="NCBI Taxonomy" id="487"/>
    <lineage>
        <taxon>Bacteria</taxon>
        <taxon>Pseudomonadati</taxon>
        <taxon>Pseudomonadota</taxon>
        <taxon>Betaproteobacteria</taxon>
        <taxon>Neisseriales</taxon>
        <taxon>Neisseriaceae</taxon>
        <taxon>Neisseria</taxon>
    </lineage>
</organism>
<reference evidence="1 2" key="1">
    <citation type="submission" date="2018-06" db="EMBL/GenBank/DDBJ databases">
        <authorList>
            <consortium name="Pathogen Informatics"/>
            <person name="Doyle S."/>
        </authorList>
    </citation>
    <scope>NUCLEOTIDE SEQUENCE [LARGE SCALE GENOMIC DNA]</scope>
    <source>
        <strain evidence="1 2">NCTC8554</strain>
    </source>
</reference>
<evidence type="ECO:0000313" key="1">
    <source>
        <dbReference type="EMBL" id="SUA19514.1"/>
    </source>
</evidence>